<evidence type="ECO:0000313" key="1">
    <source>
        <dbReference type="EMBL" id="MBB5577561.1"/>
    </source>
</evidence>
<reference evidence="1 2" key="1">
    <citation type="submission" date="2020-08" db="EMBL/GenBank/DDBJ databases">
        <title>Genomic Encyclopedia of Type Strains, Phase IV (KMG-V): Genome sequencing to study the core and pangenomes of soil and plant-associated prokaryotes.</title>
        <authorList>
            <person name="Whitman W."/>
        </authorList>
    </citation>
    <scope>NUCLEOTIDE SEQUENCE [LARGE SCALE GENOMIC DNA]</scope>
    <source>
        <strain evidence="1 2">SEMIA 4064</strain>
    </source>
</reference>
<dbReference type="AlphaFoldDB" id="A0A7W8XXV4"/>
<protein>
    <submittedName>
        <fullName evidence="1">Transcriptional regulator</fullName>
    </submittedName>
</protein>
<name>A0A7W8XXV4_9HYPH</name>
<dbReference type="SUPFAM" id="SSF50475">
    <property type="entry name" value="FMN-binding split barrel"/>
    <property type="match status" value="1"/>
</dbReference>
<dbReference type="PIRSF" id="PIRSF010372">
    <property type="entry name" value="PaiB"/>
    <property type="match status" value="1"/>
</dbReference>
<comment type="caution">
    <text evidence="1">The sequence shown here is derived from an EMBL/GenBank/DDBJ whole genome shotgun (WGS) entry which is preliminary data.</text>
</comment>
<dbReference type="EMBL" id="JACHBI010000021">
    <property type="protein sequence ID" value="MBB5577561.1"/>
    <property type="molecule type" value="Genomic_DNA"/>
</dbReference>
<dbReference type="Gene3D" id="2.30.110.10">
    <property type="entry name" value="Electron Transport, Fmn-binding Protein, Chain A"/>
    <property type="match status" value="1"/>
</dbReference>
<dbReference type="Pfam" id="PF04299">
    <property type="entry name" value="FMN_bind_2"/>
    <property type="match status" value="1"/>
</dbReference>
<dbReference type="PANTHER" id="PTHR35802">
    <property type="entry name" value="PROTEASE SYNTHASE AND SPORULATION PROTEIN PAI 2"/>
    <property type="match status" value="1"/>
</dbReference>
<dbReference type="Proteomes" id="UP000549882">
    <property type="component" value="Unassembled WGS sequence"/>
</dbReference>
<gene>
    <name evidence="1" type="ORF">GGD50_006213</name>
</gene>
<sequence length="235" mass="25903">MAIRGRRSYDAPDNDRRFRTMYQPPHHREDDLGTQHALIRAHPLGLLITAGNGGLIANLVPFHLKTGLSPKGTLQAHIARANGQWREIQAGAPVLVVFQGAESYITPSWYATKQETGKVVPTWNYAVVQVRGNARVIDDPAWLRAQIGMLTGENESGRPQPWTVDDAPPDFIAAQLKGIIGIEIDIETIDGKWKVSQNRPAADRQGVAQGLDGIDSGSAAEMAELVRRYDRQKQD</sequence>
<keyword evidence="2" id="KW-1185">Reference proteome</keyword>
<organism evidence="1 2">
    <name type="scientific">Rhizobium paranaense</name>
    <dbReference type="NCBI Taxonomy" id="1650438"/>
    <lineage>
        <taxon>Bacteria</taxon>
        <taxon>Pseudomonadati</taxon>
        <taxon>Pseudomonadota</taxon>
        <taxon>Alphaproteobacteria</taxon>
        <taxon>Hyphomicrobiales</taxon>
        <taxon>Rhizobiaceae</taxon>
        <taxon>Rhizobium/Agrobacterium group</taxon>
        <taxon>Rhizobium</taxon>
    </lineage>
</organism>
<dbReference type="InterPro" id="IPR007396">
    <property type="entry name" value="TR_PAI2-type"/>
</dbReference>
<proteinExistence type="predicted"/>
<dbReference type="PANTHER" id="PTHR35802:SF1">
    <property type="entry name" value="PROTEASE SYNTHASE AND SPORULATION PROTEIN PAI 2"/>
    <property type="match status" value="1"/>
</dbReference>
<dbReference type="InterPro" id="IPR012349">
    <property type="entry name" value="Split_barrel_FMN-bd"/>
</dbReference>
<accession>A0A7W8XXV4</accession>
<evidence type="ECO:0000313" key="2">
    <source>
        <dbReference type="Proteomes" id="UP000549882"/>
    </source>
</evidence>